<dbReference type="InterPro" id="IPR050678">
    <property type="entry name" value="DNA_Partitioning_ATPase"/>
</dbReference>
<evidence type="ECO:0000313" key="3">
    <source>
        <dbReference type="Proteomes" id="UP000041595"/>
    </source>
</evidence>
<dbReference type="eggNOG" id="COG1192">
    <property type="taxonomic scope" value="Bacteria"/>
</dbReference>
<dbReference type="CDD" id="cd02042">
    <property type="entry name" value="ParAB_family"/>
    <property type="match status" value="1"/>
</dbReference>
<name>A0A0T9U7E9_YERAL</name>
<dbReference type="Pfam" id="PF13614">
    <property type="entry name" value="AAA_31"/>
    <property type="match status" value="1"/>
</dbReference>
<dbReference type="EMBL" id="CQEJ01000013">
    <property type="protein sequence ID" value="CNL23712.1"/>
    <property type="molecule type" value="Genomic_DNA"/>
</dbReference>
<gene>
    <name evidence="2" type="primary">soj</name>
    <name evidence="2" type="ORF">ERS137965_02453</name>
</gene>
<dbReference type="RefSeq" id="WP_004702854.1">
    <property type="nucleotide sequence ID" value="NZ_CQEJ01000013.1"/>
</dbReference>
<dbReference type="InterPro" id="IPR027417">
    <property type="entry name" value="P-loop_NTPase"/>
</dbReference>
<sequence>MAKVVSLINMKGGVGKSTLSVNLAWHLAAYSNWKKKVLVVDLDPQFNASQYLVGVNKYNKMLEDGKPTIWDIFEQHTKTPTNKVGKKIKATEVIRNIVKYRGGGQIDLIPSRLELSLSLKSSSQRPHLLNKLLNEVKDDYDIVLIDCAPTESMLTTAAYISSDYILVPVKPEYLSTIGLPLLKSSVESFLDEYNENELEVLGIIFNGTEGYIPEENKSKNEVKAMAIKNNWTIFDSEIPYSRSYPKGAREGKPIFGTSYARTVQCDNFREFADEFGRRAGL</sequence>
<reference evidence="2 3" key="1">
    <citation type="submission" date="2015-03" db="EMBL/GenBank/DDBJ databases">
        <authorList>
            <person name="Murphy D."/>
        </authorList>
    </citation>
    <scope>NUCLEOTIDE SEQUENCE [LARGE SCALE GENOMIC DNA]</scope>
    <source>
        <strain evidence="2 3">IP06005</strain>
    </source>
</reference>
<evidence type="ECO:0000313" key="2">
    <source>
        <dbReference type="EMBL" id="CNL23712.1"/>
    </source>
</evidence>
<protein>
    <submittedName>
        <fullName evidence="2">Sporulation initiation inhibitor protein soj</fullName>
    </submittedName>
</protein>
<dbReference type="Gene3D" id="3.40.50.300">
    <property type="entry name" value="P-loop containing nucleotide triphosphate hydrolases"/>
    <property type="match status" value="1"/>
</dbReference>
<dbReference type="AlphaFoldDB" id="A0A0T9U7E9"/>
<organism evidence="2 3">
    <name type="scientific">Yersinia aldovae</name>
    <dbReference type="NCBI Taxonomy" id="29483"/>
    <lineage>
        <taxon>Bacteria</taxon>
        <taxon>Pseudomonadati</taxon>
        <taxon>Pseudomonadota</taxon>
        <taxon>Gammaproteobacteria</taxon>
        <taxon>Enterobacterales</taxon>
        <taxon>Yersiniaceae</taxon>
        <taxon>Yersinia</taxon>
    </lineage>
</organism>
<dbReference type="SUPFAM" id="SSF52540">
    <property type="entry name" value="P-loop containing nucleoside triphosphate hydrolases"/>
    <property type="match status" value="1"/>
</dbReference>
<dbReference type="Proteomes" id="UP000041595">
    <property type="component" value="Unassembled WGS sequence"/>
</dbReference>
<dbReference type="PANTHER" id="PTHR13696:SF99">
    <property type="entry name" value="COBYRINIC ACID AC-DIAMIDE SYNTHASE"/>
    <property type="match status" value="1"/>
</dbReference>
<proteinExistence type="predicted"/>
<evidence type="ECO:0000259" key="1">
    <source>
        <dbReference type="Pfam" id="PF13614"/>
    </source>
</evidence>
<accession>A0A0T9U7E9</accession>
<dbReference type="InterPro" id="IPR025669">
    <property type="entry name" value="AAA_dom"/>
</dbReference>
<feature type="domain" description="AAA" evidence="1">
    <location>
        <begin position="2"/>
        <end position="196"/>
    </location>
</feature>
<dbReference type="PANTHER" id="PTHR13696">
    <property type="entry name" value="P-LOOP CONTAINING NUCLEOSIDE TRIPHOSPHATE HYDROLASE"/>
    <property type="match status" value="1"/>
</dbReference>